<name>A0AAD4UUP6_PRUDU</name>
<gene>
    <name evidence="1" type="ORF">L3X38_042313</name>
</gene>
<comment type="caution">
    <text evidence="1">The sequence shown here is derived from an EMBL/GenBank/DDBJ whole genome shotgun (WGS) entry which is preliminary data.</text>
</comment>
<dbReference type="EMBL" id="JAJFAZ020000008">
    <property type="protein sequence ID" value="KAI5313139.1"/>
    <property type="molecule type" value="Genomic_DNA"/>
</dbReference>
<proteinExistence type="predicted"/>
<evidence type="ECO:0000313" key="1">
    <source>
        <dbReference type="EMBL" id="KAI5313139.1"/>
    </source>
</evidence>
<evidence type="ECO:0000313" key="2">
    <source>
        <dbReference type="Proteomes" id="UP001054821"/>
    </source>
</evidence>
<organism evidence="1 2">
    <name type="scientific">Prunus dulcis</name>
    <name type="common">Almond</name>
    <name type="synonym">Amygdalus dulcis</name>
    <dbReference type="NCBI Taxonomy" id="3755"/>
    <lineage>
        <taxon>Eukaryota</taxon>
        <taxon>Viridiplantae</taxon>
        <taxon>Streptophyta</taxon>
        <taxon>Embryophyta</taxon>
        <taxon>Tracheophyta</taxon>
        <taxon>Spermatophyta</taxon>
        <taxon>Magnoliopsida</taxon>
        <taxon>eudicotyledons</taxon>
        <taxon>Gunneridae</taxon>
        <taxon>Pentapetalae</taxon>
        <taxon>rosids</taxon>
        <taxon>fabids</taxon>
        <taxon>Rosales</taxon>
        <taxon>Rosaceae</taxon>
        <taxon>Amygdaloideae</taxon>
        <taxon>Amygdaleae</taxon>
        <taxon>Prunus</taxon>
    </lineage>
</organism>
<accession>A0AAD4UUP6</accession>
<dbReference type="AlphaFoldDB" id="A0AAD4UUP6"/>
<reference evidence="1 2" key="1">
    <citation type="journal article" date="2022" name="G3 (Bethesda)">
        <title>Whole-genome sequence and methylome profiling of the almond [Prunus dulcis (Mill.) D.A. Webb] cultivar 'Nonpareil'.</title>
        <authorList>
            <person name="D'Amico-Willman K.M."/>
            <person name="Ouma W.Z."/>
            <person name="Meulia T."/>
            <person name="Sideli G.M."/>
            <person name="Gradziel T.M."/>
            <person name="Fresnedo-Ramirez J."/>
        </authorList>
    </citation>
    <scope>NUCLEOTIDE SEQUENCE [LARGE SCALE GENOMIC DNA]</scope>
    <source>
        <strain evidence="1">Clone GOH B32 T37-40</strain>
    </source>
</reference>
<protein>
    <submittedName>
        <fullName evidence="1">Uncharacterized protein</fullName>
    </submittedName>
</protein>
<sequence>MTGYGFQTHHEGTPPIALKQCVIYDNALRVSETSELCGARVAAQIEVLSLRPARNEARMDLVSPGTARIATQIEVLSLRLVRNAARLTLCFRDLRGWN</sequence>
<dbReference type="Proteomes" id="UP001054821">
    <property type="component" value="Chromosome 8"/>
</dbReference>
<keyword evidence="2" id="KW-1185">Reference proteome</keyword>